<reference evidence="7" key="1">
    <citation type="submission" date="2025-08" db="UniProtKB">
        <authorList>
            <consortium name="RefSeq"/>
        </authorList>
    </citation>
    <scope>IDENTIFICATION</scope>
</reference>
<dbReference type="Gene3D" id="3.40.50.10190">
    <property type="entry name" value="BRCT domain"/>
    <property type="match status" value="2"/>
</dbReference>
<feature type="compositionally biased region" description="Basic residues" evidence="4">
    <location>
        <begin position="729"/>
        <end position="742"/>
    </location>
</feature>
<feature type="region of interest" description="Disordered" evidence="4">
    <location>
        <begin position="924"/>
        <end position="1088"/>
    </location>
</feature>
<evidence type="ECO:0000256" key="3">
    <source>
        <dbReference type="ARBA" id="ARBA00023242"/>
    </source>
</evidence>
<dbReference type="SUPFAM" id="SSF63748">
    <property type="entry name" value="Tudor/PWWP/MBT"/>
    <property type="match status" value="1"/>
</dbReference>
<dbReference type="Gene3D" id="2.30.30.140">
    <property type="match status" value="1"/>
</dbReference>
<dbReference type="GeneID" id="101853978"/>
<feature type="compositionally biased region" description="Low complexity" evidence="4">
    <location>
        <begin position="958"/>
        <end position="973"/>
    </location>
</feature>
<comment type="subcellular location">
    <subcellularLocation>
        <location evidence="1">Nucleus</location>
    </subcellularLocation>
</comment>
<feature type="region of interest" description="Disordered" evidence="4">
    <location>
        <begin position="54"/>
        <end position="138"/>
    </location>
</feature>
<evidence type="ECO:0000313" key="7">
    <source>
        <dbReference type="RefSeq" id="XP_005110268.1"/>
    </source>
</evidence>
<keyword evidence="3" id="KW-0539">Nucleus</keyword>
<feature type="compositionally biased region" description="Basic and acidic residues" evidence="4">
    <location>
        <begin position="541"/>
        <end position="555"/>
    </location>
</feature>
<feature type="compositionally biased region" description="Polar residues" evidence="4">
    <location>
        <begin position="1033"/>
        <end position="1050"/>
    </location>
</feature>
<dbReference type="PROSITE" id="PS50172">
    <property type="entry name" value="BRCT"/>
    <property type="match status" value="2"/>
</dbReference>
<keyword evidence="6" id="KW-1185">Reference proteome</keyword>
<feature type="compositionally biased region" description="Low complexity" evidence="4">
    <location>
        <begin position="87"/>
        <end position="97"/>
    </location>
</feature>
<dbReference type="SUPFAM" id="SSF52113">
    <property type="entry name" value="BRCT domain"/>
    <property type="match status" value="2"/>
</dbReference>
<dbReference type="InterPro" id="IPR047250">
    <property type="entry name" value="BRCT_p53bp1-like_rpt2"/>
</dbReference>
<feature type="compositionally biased region" description="Low complexity" evidence="4">
    <location>
        <begin position="359"/>
        <end position="378"/>
    </location>
</feature>
<organism evidence="6 7">
    <name type="scientific">Aplysia californica</name>
    <name type="common">California sea hare</name>
    <dbReference type="NCBI Taxonomy" id="6500"/>
    <lineage>
        <taxon>Eukaryota</taxon>
        <taxon>Metazoa</taxon>
        <taxon>Spiralia</taxon>
        <taxon>Lophotrochozoa</taxon>
        <taxon>Mollusca</taxon>
        <taxon>Gastropoda</taxon>
        <taxon>Heterobranchia</taxon>
        <taxon>Euthyneura</taxon>
        <taxon>Tectipleura</taxon>
        <taxon>Aplysiida</taxon>
        <taxon>Aplysioidea</taxon>
        <taxon>Aplysiidae</taxon>
        <taxon>Aplysia</taxon>
    </lineage>
</organism>
<feature type="compositionally biased region" description="Basic and acidic residues" evidence="4">
    <location>
        <begin position="785"/>
        <end position="803"/>
    </location>
</feature>
<feature type="compositionally biased region" description="Low complexity" evidence="4">
    <location>
        <begin position="1063"/>
        <end position="1080"/>
    </location>
</feature>
<feature type="compositionally biased region" description="Low complexity" evidence="4">
    <location>
        <begin position="936"/>
        <end position="951"/>
    </location>
</feature>
<evidence type="ECO:0000256" key="4">
    <source>
        <dbReference type="SAM" id="MobiDB-lite"/>
    </source>
</evidence>
<feature type="compositionally biased region" description="Polar residues" evidence="4">
    <location>
        <begin position="604"/>
        <end position="615"/>
    </location>
</feature>
<dbReference type="InterPro" id="IPR047252">
    <property type="entry name" value="TP53BP1-like"/>
</dbReference>
<feature type="domain" description="BRCT" evidence="5">
    <location>
        <begin position="1715"/>
        <end position="1760"/>
    </location>
</feature>
<dbReference type="CDD" id="cd17745">
    <property type="entry name" value="BRCT_p53bp1_rpt1"/>
    <property type="match status" value="1"/>
</dbReference>
<feature type="compositionally biased region" description="Basic and acidic residues" evidence="4">
    <location>
        <begin position="718"/>
        <end position="728"/>
    </location>
</feature>
<evidence type="ECO:0000256" key="2">
    <source>
        <dbReference type="ARBA" id="ARBA00022763"/>
    </source>
</evidence>
<feature type="region of interest" description="Disordered" evidence="4">
    <location>
        <begin position="1"/>
        <end position="34"/>
    </location>
</feature>
<proteinExistence type="predicted"/>
<feature type="compositionally biased region" description="Polar residues" evidence="4">
    <location>
        <begin position="639"/>
        <end position="651"/>
    </location>
</feature>
<dbReference type="InterPro" id="IPR036420">
    <property type="entry name" value="BRCT_dom_sf"/>
</dbReference>
<feature type="compositionally biased region" description="Polar residues" evidence="4">
    <location>
        <begin position="1198"/>
        <end position="1207"/>
    </location>
</feature>
<feature type="compositionally biased region" description="Basic and acidic residues" evidence="4">
    <location>
        <begin position="821"/>
        <end position="840"/>
    </location>
</feature>
<feature type="compositionally biased region" description="Basic and acidic residues" evidence="4">
    <location>
        <begin position="1003"/>
        <end position="1012"/>
    </location>
</feature>
<feature type="compositionally biased region" description="Basic and acidic residues" evidence="4">
    <location>
        <begin position="334"/>
        <end position="356"/>
    </location>
</feature>
<feature type="compositionally biased region" description="Basic and acidic residues" evidence="4">
    <location>
        <begin position="590"/>
        <end position="600"/>
    </location>
</feature>
<dbReference type="PANTHER" id="PTHR15321:SF3">
    <property type="entry name" value="TP53-BINDING PROTEIN 1"/>
    <property type="match status" value="1"/>
</dbReference>
<feature type="region of interest" description="Disordered" evidence="4">
    <location>
        <begin position="1415"/>
        <end position="1508"/>
    </location>
</feature>
<evidence type="ECO:0000256" key="1">
    <source>
        <dbReference type="ARBA" id="ARBA00004123"/>
    </source>
</evidence>
<dbReference type="RefSeq" id="XP_005110268.1">
    <property type="nucleotide sequence ID" value="XM_005110211.3"/>
</dbReference>
<keyword evidence="2" id="KW-0227">DNA damage</keyword>
<feature type="compositionally biased region" description="Acidic residues" evidence="4">
    <location>
        <begin position="1557"/>
        <end position="1566"/>
    </location>
</feature>
<feature type="region of interest" description="Disordered" evidence="4">
    <location>
        <begin position="1543"/>
        <end position="1571"/>
    </location>
</feature>
<dbReference type="InterPro" id="IPR001357">
    <property type="entry name" value="BRCT_dom"/>
</dbReference>
<feature type="compositionally biased region" description="Basic and acidic residues" evidence="4">
    <location>
        <begin position="1473"/>
        <end position="1482"/>
    </location>
</feature>
<feature type="region of interest" description="Disordered" evidence="4">
    <location>
        <begin position="471"/>
        <end position="876"/>
    </location>
</feature>
<feature type="region of interest" description="Disordered" evidence="4">
    <location>
        <begin position="1115"/>
        <end position="1229"/>
    </location>
</feature>
<dbReference type="PANTHER" id="PTHR15321">
    <property type="entry name" value="TUMOR SUPPRESSOR P53-BINDING PROTEIN 1"/>
    <property type="match status" value="1"/>
</dbReference>
<feature type="domain" description="BRCT" evidence="5">
    <location>
        <begin position="1520"/>
        <end position="1648"/>
    </location>
</feature>
<dbReference type="Gene3D" id="2.30.30.30">
    <property type="match status" value="1"/>
</dbReference>
<feature type="compositionally biased region" description="Polar residues" evidence="4">
    <location>
        <begin position="497"/>
        <end position="509"/>
    </location>
</feature>
<dbReference type="InterPro" id="IPR014722">
    <property type="entry name" value="Rib_uL2_dom2"/>
</dbReference>
<dbReference type="InterPro" id="IPR015125">
    <property type="entry name" value="53-BP1_Tudor"/>
</dbReference>
<feature type="compositionally biased region" description="Polar residues" evidence="4">
    <location>
        <begin position="677"/>
        <end position="691"/>
    </location>
</feature>
<feature type="compositionally biased region" description="Basic residues" evidence="4">
    <location>
        <begin position="1159"/>
        <end position="1169"/>
    </location>
</feature>
<feature type="compositionally biased region" description="Low complexity" evidence="4">
    <location>
        <begin position="1436"/>
        <end position="1449"/>
    </location>
</feature>
<dbReference type="InterPro" id="IPR047249">
    <property type="entry name" value="BRCT_p53bp1-like_rpt1"/>
</dbReference>
<feature type="compositionally biased region" description="Polar residues" evidence="4">
    <location>
        <begin position="261"/>
        <end position="272"/>
    </location>
</feature>
<protein>
    <submittedName>
        <fullName evidence="7">TP53-binding protein 1 isoform X1</fullName>
    </submittedName>
</protein>
<dbReference type="Proteomes" id="UP000694888">
    <property type="component" value="Unplaced"/>
</dbReference>
<gene>
    <name evidence="7" type="primary">LOC101853978</name>
</gene>
<name>A0ABM0K726_APLCA</name>
<evidence type="ECO:0000259" key="5">
    <source>
        <dbReference type="PROSITE" id="PS50172"/>
    </source>
</evidence>
<sequence>MEQSQESHDFSQNPEKSDFLLPDSQGDDANSLEGWDLISGLPALRSKFFSARDTGRAGMSNENPAKGFAGLFSATESEGHQPLHLASDTVSSDNGSSSKDENDRNVTVIERVAATSNDDEEADRVPVSTPAEHIGSLHLSAEPMLVPETMDSFDEVGPSPDAYGSAPLIIPDSPSMEGKGENEDDEEEDNVVSFKPTVPTLEDEFLPVRHSYQQSQAKSESQSFHLRLTPSQPDQAASVREDDSASQFSPRKNVAGLEGTGPSTSKETSSALPSFHLQKPSIPMEEVETNEDSERSISVFQRVKSGLSTPQKKTRISDDSEDFPAVRSPRGRIHTAEKPLLPEERGSTPGKREKLAHGSGASSSYRSSKVSKSLLSESFMKSPSKSKTGHVDVGESNNNLGEAALMAGSRSSSALRKDILSFKLKGDQSSPHRFDQPLVMDSEQPEVIVCEEDTEQGFDLGEQTVSYEFDKKEPAHPAKGVEPADQFTEESERINIVCSSSEDPINPSQKRAPVSKVRGLSLDEEESSAVKIFEQETLVDPESRPISRKVGENKNKNISAVSDGRSIDEKGDSQDQKRLHGEPSSGHTEASTEKSAEKTPSKLMLTSKSNLGSQGRSRDVDLTEQTAKRTLRNDDSIREPSSSLQNPSGSRSRLHEGAGGDEPRSSPPAAGLAEPSVSRSNIFSESNTLRESASLDPYIFRGSQSQNFGDISALPLSDRPRTGQPEKKKSIKTVRKVLKKKMPSKEEMAKSSSTDEGTGKEQRPARPVTKSKKTGSSVQEDGQPDEPRKSEKTQLTTAEDKRQFSKPQTPPPVRASPSARSDVHLSETLQLDRSDSRDGASESVKARKSAVVSFSDERPGEAAPLVRDASDNSDYEVERTVKRSVLKMVVTVIEETRTEILNSKRKVIRHTESSRTVFHQEMEPVVTSEEVKEHTISPVVSPSRSVSTVTTGDLADISSSSLSRTYSSGSKTSNPSLDMVPLSQGLPTPAQRERSASEQPEESAPREKKMESPELPAAEEGGATVKDGVKRLSSGSNTGQDLFSTPNQSIIDRADSQLGKTVSSSHSTPGSHPHFSPTTHRIIEGLPSEVSEEVNTSVAANVVAQFVRQPEMVVTASSPAAPKIGKPGETPGQGFGPRASSRGLLQSDSEGEEDAGKKTPSKAGRKRKQKDTDTESAAKRKGVGKSGMLKRKEDPGESTDNQSTGFSVHTVPPSVASGESSHTSGCPPAISLAKPGVGVSSVTQSEAKQFGDASKHLVLTSYKSKVEPGAQIMGKWQDGFYYPGVLARLEPSGKKFLVKFDDGSQKSVKPHEIILAQDLPVGQSVMVLRSDGFYECGMIMQHSEASGVEQGVLYHVERDDGVTQRCKRSSLILTEDQAAILLSDEELRVTPDAVAHNMGKVGDISLDNLVEGKRHPRAKKSNTAVEAQSSTSGVQAVPATSTALAPSAAELTRSGRKRKLGPVATSTPTPKQAAKEGKEKGTPVKRPIPSPLGGVMASPSDSRRSPRKARLGLFESSLPQKSKLFEGMVFMLTHIDKSVEQRAQEKRLLQDSSLDTSADDNTDTEPDMPPFVKDRVKSVIELGGGIVIKSYDEKVLQSARKSYLVAAEHQRTIKYLQALAAEMTVISHQWVLESAAQNSLQALTAYILPAGISVEKKKLIERSKGCSQLIGLTPMVVSTNEEFVEAWTSILTIARCHVVTRFPARANRNDPGVDVVVSDATCPASVVRRCRQLDVPLVSSEWVAQCLINGNMVDFAGHERYKYDFIE</sequence>
<dbReference type="Pfam" id="PF18428">
    <property type="entry name" value="BRCT_3"/>
    <property type="match status" value="1"/>
</dbReference>
<feature type="compositionally biased region" description="Basic and acidic residues" evidence="4">
    <location>
        <begin position="565"/>
        <end position="581"/>
    </location>
</feature>
<evidence type="ECO:0000313" key="6">
    <source>
        <dbReference type="Proteomes" id="UP000694888"/>
    </source>
</evidence>
<dbReference type="CDD" id="cd17724">
    <property type="entry name" value="BRCT_p53bp1_rpt2"/>
    <property type="match status" value="1"/>
</dbReference>
<feature type="region of interest" description="Disordered" evidence="4">
    <location>
        <begin position="150"/>
        <end position="395"/>
    </location>
</feature>
<dbReference type="Pfam" id="PF09038">
    <property type="entry name" value="53-BP1_Tudor"/>
    <property type="match status" value="1"/>
</dbReference>
<feature type="compositionally biased region" description="Polar residues" evidence="4">
    <location>
        <begin position="211"/>
        <end position="235"/>
    </location>
</feature>
<feature type="compositionally biased region" description="Polar residues" evidence="4">
    <location>
        <begin position="1421"/>
        <end position="1434"/>
    </location>
</feature>
<accession>A0ABM0K726</accession>
<feature type="compositionally biased region" description="Basic and acidic residues" evidence="4">
    <location>
        <begin position="653"/>
        <end position="664"/>
    </location>
</feature>